<dbReference type="OrthoDB" id="655030at2759"/>
<dbReference type="PANTHER" id="PTHR46865">
    <property type="entry name" value="OXIDOREDUCTASE-RELATED"/>
    <property type="match status" value="1"/>
</dbReference>
<evidence type="ECO:0008006" key="3">
    <source>
        <dbReference type="Google" id="ProtNLM"/>
    </source>
</evidence>
<dbReference type="SUPFAM" id="SSF51905">
    <property type="entry name" value="FAD/NAD(P)-binding domain"/>
    <property type="match status" value="1"/>
</dbReference>
<name>A0A6A6DYI4_9PEZI</name>
<sequence length="270" mass="30361">MSPSTCFHTKRYDIVVAADGQGSRTRRLVFGQETSSEAFKSLRVYAAYYTIPWVEGEGGLAKAYNAQWCRLIMTRNGNCPMMQVYLFTMKDTESLKKLNKEPIEKQKEVWAETFKDAGWQCDRLLSGLNTCDNFYAHEVAQVKMKQMYNGRVVLLGDAGYCPNPFTGMGTTASLIGSYVPAGELARHGNDVGGALKAYEGIVRRPVGECQKLPFGLPRVFFPSSQLGIWILRNTFWAISTFKIDQMIHWLLPEGNGGWSIPEYPELNLVL</sequence>
<accession>A0A6A6DYI4</accession>
<dbReference type="Gene3D" id="3.30.9.10">
    <property type="entry name" value="D-Amino Acid Oxidase, subunit A, domain 2"/>
    <property type="match status" value="1"/>
</dbReference>
<gene>
    <name evidence="1" type="ORF">K469DRAFT_727200</name>
</gene>
<organism evidence="1 2">
    <name type="scientific">Zopfia rhizophila CBS 207.26</name>
    <dbReference type="NCBI Taxonomy" id="1314779"/>
    <lineage>
        <taxon>Eukaryota</taxon>
        <taxon>Fungi</taxon>
        <taxon>Dikarya</taxon>
        <taxon>Ascomycota</taxon>
        <taxon>Pezizomycotina</taxon>
        <taxon>Dothideomycetes</taxon>
        <taxon>Dothideomycetes incertae sedis</taxon>
        <taxon>Zopfiaceae</taxon>
        <taxon>Zopfia</taxon>
    </lineage>
</organism>
<keyword evidence="2" id="KW-1185">Reference proteome</keyword>
<dbReference type="InterPro" id="IPR036188">
    <property type="entry name" value="FAD/NAD-bd_sf"/>
</dbReference>
<dbReference type="Proteomes" id="UP000800200">
    <property type="component" value="Unassembled WGS sequence"/>
</dbReference>
<dbReference type="PANTHER" id="PTHR46865:SF7">
    <property type="entry name" value="MONOOXYGENASE, PUTATIVE (AFU_ORTHOLOGUE AFUA_8G07040)-RELATED"/>
    <property type="match status" value="1"/>
</dbReference>
<dbReference type="AlphaFoldDB" id="A0A6A6DYI4"/>
<evidence type="ECO:0000313" key="1">
    <source>
        <dbReference type="EMBL" id="KAF2184737.1"/>
    </source>
</evidence>
<protein>
    <recommendedName>
        <fullName evidence="3">FAD-binding domain-containing protein</fullName>
    </recommendedName>
</protein>
<dbReference type="Gene3D" id="3.50.50.60">
    <property type="entry name" value="FAD/NAD(P)-binding domain"/>
    <property type="match status" value="1"/>
</dbReference>
<reference evidence="1" key="1">
    <citation type="journal article" date="2020" name="Stud. Mycol.">
        <title>101 Dothideomycetes genomes: a test case for predicting lifestyles and emergence of pathogens.</title>
        <authorList>
            <person name="Haridas S."/>
            <person name="Albert R."/>
            <person name="Binder M."/>
            <person name="Bloem J."/>
            <person name="Labutti K."/>
            <person name="Salamov A."/>
            <person name="Andreopoulos B."/>
            <person name="Baker S."/>
            <person name="Barry K."/>
            <person name="Bills G."/>
            <person name="Bluhm B."/>
            <person name="Cannon C."/>
            <person name="Castanera R."/>
            <person name="Culley D."/>
            <person name="Daum C."/>
            <person name="Ezra D."/>
            <person name="Gonzalez J."/>
            <person name="Henrissat B."/>
            <person name="Kuo A."/>
            <person name="Liang C."/>
            <person name="Lipzen A."/>
            <person name="Lutzoni F."/>
            <person name="Magnuson J."/>
            <person name="Mondo S."/>
            <person name="Nolan M."/>
            <person name="Ohm R."/>
            <person name="Pangilinan J."/>
            <person name="Park H.-J."/>
            <person name="Ramirez L."/>
            <person name="Alfaro M."/>
            <person name="Sun H."/>
            <person name="Tritt A."/>
            <person name="Yoshinaga Y."/>
            <person name="Zwiers L.-H."/>
            <person name="Turgeon B."/>
            <person name="Goodwin S."/>
            <person name="Spatafora J."/>
            <person name="Crous P."/>
            <person name="Grigoriev I."/>
        </authorList>
    </citation>
    <scope>NUCLEOTIDE SEQUENCE</scope>
    <source>
        <strain evidence="1">CBS 207.26</strain>
    </source>
</reference>
<evidence type="ECO:0000313" key="2">
    <source>
        <dbReference type="Proteomes" id="UP000800200"/>
    </source>
</evidence>
<dbReference type="InterPro" id="IPR051704">
    <property type="entry name" value="FAD_aromatic-hydroxylase"/>
</dbReference>
<proteinExistence type="predicted"/>
<dbReference type="EMBL" id="ML994637">
    <property type="protein sequence ID" value="KAF2184737.1"/>
    <property type="molecule type" value="Genomic_DNA"/>
</dbReference>